<feature type="transmembrane region" description="Helical" evidence="2">
    <location>
        <begin position="338"/>
        <end position="355"/>
    </location>
</feature>
<protein>
    <submittedName>
        <fullName evidence="4">Uncharacterized protein</fullName>
    </submittedName>
</protein>
<feature type="transmembrane region" description="Helical" evidence="2">
    <location>
        <begin position="242"/>
        <end position="265"/>
    </location>
</feature>
<feature type="transmembrane region" description="Helical" evidence="2">
    <location>
        <begin position="490"/>
        <end position="507"/>
    </location>
</feature>
<feature type="compositionally biased region" description="Polar residues" evidence="1">
    <location>
        <begin position="151"/>
        <end position="161"/>
    </location>
</feature>
<keyword evidence="3" id="KW-0732">Signal</keyword>
<dbReference type="Proteomes" id="UP001211907">
    <property type="component" value="Unassembled WGS sequence"/>
</dbReference>
<gene>
    <name evidence="4" type="ORF">HK100_003944</name>
</gene>
<keyword evidence="2" id="KW-0472">Membrane</keyword>
<comment type="caution">
    <text evidence="4">The sequence shown here is derived from an EMBL/GenBank/DDBJ whole genome shotgun (WGS) entry which is preliminary data.</text>
</comment>
<accession>A0AAD5STJ0</accession>
<reference evidence="4" key="1">
    <citation type="submission" date="2020-05" db="EMBL/GenBank/DDBJ databases">
        <title>Phylogenomic resolution of chytrid fungi.</title>
        <authorList>
            <person name="Stajich J.E."/>
            <person name="Amses K."/>
            <person name="Simmons R."/>
            <person name="Seto K."/>
            <person name="Myers J."/>
            <person name="Bonds A."/>
            <person name="Quandt C.A."/>
            <person name="Barry K."/>
            <person name="Liu P."/>
            <person name="Grigoriev I."/>
            <person name="Longcore J.E."/>
            <person name="James T.Y."/>
        </authorList>
    </citation>
    <scope>NUCLEOTIDE SEQUENCE</scope>
    <source>
        <strain evidence="4">JEL0513</strain>
    </source>
</reference>
<dbReference type="AlphaFoldDB" id="A0AAD5STJ0"/>
<evidence type="ECO:0000256" key="3">
    <source>
        <dbReference type="SAM" id="SignalP"/>
    </source>
</evidence>
<feature type="signal peptide" evidence="3">
    <location>
        <begin position="1"/>
        <end position="27"/>
    </location>
</feature>
<name>A0AAD5STJ0_9FUNG</name>
<sequence length="588" mass="64349">MRIIPITTNSTVAITLFLLLCSRAVSPVPLSSDYYNTYDGNDINYNDDAGIAGTDSEFQGNLKDVVDNNGQAIHKTIHHQPYSYHPPNLNNKNPSKEVKPRIKYILEKAATPPHTKTIIPETSSSTTPTTNKHVQQSHPTAIPPNHRKQEAPQSLQKSGQNLEVRREKIFKPSATPRHKTTTAVVHRNWQPPPPPPPSQKNNNNRREILRTGQGPEKVTRRRSETILSNFAKVMQTRKISGALYEAATAATVFGAIFVAFAFSLADQEPGGNSAIENSQKDAVANIGDATSGLTKSDEKIHKTTTAIEGLLATRKAQKTELETKIGLKPLFDFRDTGIFVRSTQVFLFALFSLLLPHDEQGQQPKVGNFELPWPLSLLLKPLKFLVFGGQGENDDNATAAVGGYLMQDVETVCWTSQWHVAVAGFAGMLLVLGSPIFVCCSSVWQTTCQQEQPENTPPLPKWFLSLQTVNQIFLPFLYLHTTSTTSPTMIPPLAAAIVSLANSLALFLKGNYSRREVVLIRLGFSNAMVVAAGAIAFRYGGGIGGAGVGWWVGGGCVLWIGIGETGLSKHQMRVPRNQFVKSYSDSSI</sequence>
<keyword evidence="2" id="KW-0812">Transmembrane</keyword>
<feature type="transmembrane region" description="Helical" evidence="2">
    <location>
        <begin position="418"/>
        <end position="438"/>
    </location>
</feature>
<keyword evidence="5" id="KW-1185">Reference proteome</keyword>
<evidence type="ECO:0000256" key="2">
    <source>
        <dbReference type="SAM" id="Phobius"/>
    </source>
</evidence>
<organism evidence="4 5">
    <name type="scientific">Physocladia obscura</name>
    <dbReference type="NCBI Taxonomy" id="109957"/>
    <lineage>
        <taxon>Eukaryota</taxon>
        <taxon>Fungi</taxon>
        <taxon>Fungi incertae sedis</taxon>
        <taxon>Chytridiomycota</taxon>
        <taxon>Chytridiomycota incertae sedis</taxon>
        <taxon>Chytridiomycetes</taxon>
        <taxon>Chytridiales</taxon>
        <taxon>Chytriomycetaceae</taxon>
        <taxon>Physocladia</taxon>
    </lineage>
</organism>
<feature type="transmembrane region" description="Helical" evidence="2">
    <location>
        <begin position="519"/>
        <end position="537"/>
    </location>
</feature>
<evidence type="ECO:0000256" key="1">
    <source>
        <dbReference type="SAM" id="MobiDB-lite"/>
    </source>
</evidence>
<feature type="region of interest" description="Disordered" evidence="1">
    <location>
        <begin position="107"/>
        <end position="205"/>
    </location>
</feature>
<feature type="transmembrane region" description="Helical" evidence="2">
    <location>
        <begin position="543"/>
        <end position="562"/>
    </location>
</feature>
<feature type="compositionally biased region" description="Low complexity" evidence="1">
    <location>
        <begin position="115"/>
        <end position="130"/>
    </location>
</feature>
<feature type="chain" id="PRO_5042297089" evidence="3">
    <location>
        <begin position="28"/>
        <end position="588"/>
    </location>
</feature>
<evidence type="ECO:0000313" key="5">
    <source>
        <dbReference type="Proteomes" id="UP001211907"/>
    </source>
</evidence>
<dbReference type="EMBL" id="JADGJH010002019">
    <property type="protein sequence ID" value="KAJ3105125.1"/>
    <property type="molecule type" value="Genomic_DNA"/>
</dbReference>
<proteinExistence type="predicted"/>
<evidence type="ECO:0000313" key="4">
    <source>
        <dbReference type="EMBL" id="KAJ3105125.1"/>
    </source>
</evidence>
<keyword evidence="2" id="KW-1133">Transmembrane helix</keyword>